<dbReference type="InterPro" id="IPR003607">
    <property type="entry name" value="HD/PDEase_dom"/>
</dbReference>
<comment type="caution">
    <text evidence="2">The sequence shown here is derived from an EMBL/GenBank/DDBJ whole genome shotgun (WGS) entry which is preliminary data.</text>
</comment>
<accession>A0ABS7MKU8</accession>
<evidence type="ECO:0000313" key="2">
    <source>
        <dbReference type="EMBL" id="MBY4797015.1"/>
    </source>
</evidence>
<dbReference type="Gene3D" id="1.10.3210.10">
    <property type="entry name" value="Hypothetical protein af1432"/>
    <property type="match status" value="1"/>
</dbReference>
<protein>
    <submittedName>
        <fullName evidence="2">HD domain-containing protein</fullName>
    </submittedName>
</protein>
<dbReference type="CDD" id="cd00077">
    <property type="entry name" value="HDc"/>
    <property type="match status" value="1"/>
</dbReference>
<proteinExistence type="predicted"/>
<evidence type="ECO:0000259" key="1">
    <source>
        <dbReference type="SMART" id="SM00471"/>
    </source>
</evidence>
<evidence type="ECO:0000313" key="3">
    <source>
        <dbReference type="Proteomes" id="UP000700908"/>
    </source>
</evidence>
<dbReference type="SUPFAM" id="SSF109604">
    <property type="entry name" value="HD-domain/PDEase-like"/>
    <property type="match status" value="1"/>
</dbReference>
<dbReference type="Proteomes" id="UP000700908">
    <property type="component" value="Unassembled WGS sequence"/>
</dbReference>
<dbReference type="EMBL" id="JAIMFO010000004">
    <property type="protein sequence ID" value="MBY4797015.1"/>
    <property type="molecule type" value="Genomic_DNA"/>
</dbReference>
<organism evidence="2 3">
    <name type="scientific">Collinsella ureilytica</name>
    <dbReference type="NCBI Taxonomy" id="2869515"/>
    <lineage>
        <taxon>Bacteria</taxon>
        <taxon>Bacillati</taxon>
        <taxon>Actinomycetota</taxon>
        <taxon>Coriobacteriia</taxon>
        <taxon>Coriobacteriales</taxon>
        <taxon>Coriobacteriaceae</taxon>
        <taxon>Collinsella</taxon>
    </lineage>
</organism>
<name>A0ABS7MKU8_9ACTN</name>
<dbReference type="SMART" id="SM00471">
    <property type="entry name" value="HDc"/>
    <property type="match status" value="1"/>
</dbReference>
<feature type="domain" description="HD/PDEase" evidence="1">
    <location>
        <begin position="46"/>
        <end position="223"/>
    </location>
</feature>
<dbReference type="RefSeq" id="WP_222198723.1">
    <property type="nucleotide sequence ID" value="NZ_JAIMFO010000004.1"/>
</dbReference>
<dbReference type="Pfam" id="PF01966">
    <property type="entry name" value="HD"/>
    <property type="match status" value="1"/>
</dbReference>
<dbReference type="InterPro" id="IPR006674">
    <property type="entry name" value="HD_domain"/>
</dbReference>
<keyword evidence="3" id="KW-1185">Reference proteome</keyword>
<sequence>MIESKRDLSSLSAPAQAMPRVEAIWQHPIFQRELSRIDHLEADRRFCKHDLTHLLDVARVALIRLYELEIVLPRDVVYAASFLHDIGRAEQYERGIPHDRAGATLAAKILATLPSHAQFSSDEAHQILRAIRHHRSQAVPPKTCADMKVEDADARVCGTDANSDTQSKAKYDPSARFERSTAPEYGTDTALSGTLVPEDVLAQVIAWADKASRPCYACPAREVCKWPDERKNLSPSI</sequence>
<reference evidence="2 3" key="1">
    <citation type="submission" date="2021-08" db="EMBL/GenBank/DDBJ databases">
        <title>Collinsella faecalis sp. nov. isolated from swine faeces.</title>
        <authorList>
            <person name="Oh B.S."/>
            <person name="Lee J.H."/>
        </authorList>
    </citation>
    <scope>NUCLEOTIDE SEQUENCE [LARGE SCALE GENOMIC DNA]</scope>
    <source>
        <strain evidence="2 3">AGMB00827</strain>
    </source>
</reference>
<gene>
    <name evidence="2" type="ORF">K6V98_01365</name>
</gene>